<protein>
    <submittedName>
        <fullName evidence="1">Uncharacterized protein</fullName>
    </submittedName>
</protein>
<dbReference type="Ensembl" id="ENSATET00000035621.2">
    <property type="protein sequence ID" value="ENSATEP00000035114.2"/>
    <property type="gene ID" value="ENSATEG00000024132.2"/>
</dbReference>
<organism evidence="1 2">
    <name type="scientific">Anabas testudineus</name>
    <name type="common">Climbing perch</name>
    <name type="synonym">Anthias testudineus</name>
    <dbReference type="NCBI Taxonomy" id="64144"/>
    <lineage>
        <taxon>Eukaryota</taxon>
        <taxon>Metazoa</taxon>
        <taxon>Chordata</taxon>
        <taxon>Craniata</taxon>
        <taxon>Vertebrata</taxon>
        <taxon>Euteleostomi</taxon>
        <taxon>Actinopterygii</taxon>
        <taxon>Neopterygii</taxon>
        <taxon>Teleostei</taxon>
        <taxon>Neoteleostei</taxon>
        <taxon>Acanthomorphata</taxon>
        <taxon>Anabantaria</taxon>
        <taxon>Anabantiformes</taxon>
        <taxon>Anabantoidei</taxon>
        <taxon>Anabantidae</taxon>
        <taxon>Anabas</taxon>
    </lineage>
</organism>
<evidence type="ECO:0000313" key="2">
    <source>
        <dbReference type="Proteomes" id="UP000265040"/>
    </source>
</evidence>
<dbReference type="AlphaFoldDB" id="A0A3Q1JV49"/>
<dbReference type="Proteomes" id="UP000265040">
    <property type="component" value="Chromosome 4"/>
</dbReference>
<dbReference type="InParanoid" id="A0A3Q1JV49"/>
<name>A0A3Q1JV49_ANATE</name>
<keyword evidence="2" id="KW-1185">Reference proteome</keyword>
<reference evidence="1" key="2">
    <citation type="submission" date="2025-08" db="UniProtKB">
        <authorList>
            <consortium name="Ensembl"/>
        </authorList>
    </citation>
    <scope>IDENTIFICATION</scope>
</reference>
<accession>A0A3Q1JV49</accession>
<sequence>TQLCVGALQAGLLALTAQRVLFDELVARAAMQTELQATIVLRKVAAHTPDDDGSADVAGLYLHLPAHSRTTSLYDGQAAALAAAILSSGLVHFLICTAMVGLEDHSTLQVYIRFNRQDALQRLLNVGAEIPDAIGAMDYCFTLFSNR</sequence>
<reference evidence="1" key="3">
    <citation type="submission" date="2025-09" db="UniProtKB">
        <authorList>
            <consortium name="Ensembl"/>
        </authorList>
    </citation>
    <scope>IDENTIFICATION</scope>
</reference>
<evidence type="ECO:0000313" key="1">
    <source>
        <dbReference type="Ensembl" id="ENSATEP00000035114.2"/>
    </source>
</evidence>
<dbReference type="OrthoDB" id="8890767at2759"/>
<proteinExistence type="predicted"/>
<reference evidence="1" key="1">
    <citation type="submission" date="2021-04" db="EMBL/GenBank/DDBJ databases">
        <authorList>
            <consortium name="Wellcome Sanger Institute Data Sharing"/>
        </authorList>
    </citation>
    <scope>NUCLEOTIDE SEQUENCE [LARGE SCALE GENOMIC DNA]</scope>
</reference>
<dbReference type="GeneTree" id="ENSGT00940000177291"/>